<feature type="region of interest" description="Disordered" evidence="4">
    <location>
        <begin position="27"/>
        <end position="47"/>
    </location>
</feature>
<keyword evidence="5" id="KW-1133">Transmembrane helix</keyword>
<dbReference type="InterPro" id="IPR008271">
    <property type="entry name" value="Ser/Thr_kinase_AS"/>
</dbReference>
<evidence type="ECO:0000313" key="8">
    <source>
        <dbReference type="Proteomes" id="UP000481153"/>
    </source>
</evidence>
<evidence type="ECO:0000256" key="2">
    <source>
        <dbReference type="PIRSR" id="PIRSR000615-2"/>
    </source>
</evidence>
<organism evidence="7 8">
    <name type="scientific">Aphanomyces euteiches</name>
    <dbReference type="NCBI Taxonomy" id="100861"/>
    <lineage>
        <taxon>Eukaryota</taxon>
        <taxon>Sar</taxon>
        <taxon>Stramenopiles</taxon>
        <taxon>Oomycota</taxon>
        <taxon>Saprolegniomycetes</taxon>
        <taxon>Saprolegniales</taxon>
        <taxon>Verrucalvaceae</taxon>
        <taxon>Aphanomyces</taxon>
    </lineage>
</organism>
<dbReference type="Proteomes" id="UP000481153">
    <property type="component" value="Unassembled WGS sequence"/>
</dbReference>
<dbReference type="PANTHER" id="PTHR44329">
    <property type="entry name" value="SERINE/THREONINE-PROTEIN KINASE TNNI3K-RELATED"/>
    <property type="match status" value="1"/>
</dbReference>
<keyword evidence="2" id="KW-0547">Nucleotide-binding</keyword>
<evidence type="ECO:0000256" key="4">
    <source>
        <dbReference type="SAM" id="MobiDB-lite"/>
    </source>
</evidence>
<gene>
    <name evidence="7" type="ORF">Ae201684_017586</name>
</gene>
<evidence type="ECO:0000256" key="3">
    <source>
        <dbReference type="PIRSR" id="PIRSR000615-3"/>
    </source>
</evidence>
<evidence type="ECO:0000256" key="1">
    <source>
        <dbReference type="PIRSR" id="PIRSR000615-1"/>
    </source>
</evidence>
<reference evidence="7 8" key="1">
    <citation type="submission" date="2019-07" db="EMBL/GenBank/DDBJ databases">
        <title>Genomics analysis of Aphanomyces spp. identifies a new class of oomycete effector associated with host adaptation.</title>
        <authorList>
            <person name="Gaulin E."/>
        </authorList>
    </citation>
    <scope>NUCLEOTIDE SEQUENCE [LARGE SCALE GENOMIC DNA]</scope>
    <source>
        <strain evidence="7 8">ATCC 201684</strain>
    </source>
</reference>
<name>A0A6G0WBD0_9STRA</name>
<dbReference type="PROSITE" id="PS50011">
    <property type="entry name" value="PROTEIN_KINASE_DOM"/>
    <property type="match status" value="1"/>
</dbReference>
<feature type="binding site" evidence="3">
    <location>
        <position position="328"/>
    </location>
    <ligand>
        <name>Mg(2+)</name>
        <dbReference type="ChEBI" id="CHEBI:18420"/>
    </ligand>
</feature>
<feature type="active site" description="Proton acceptor" evidence="1">
    <location>
        <position position="323"/>
    </location>
</feature>
<dbReference type="InterPro" id="IPR011009">
    <property type="entry name" value="Kinase-like_dom_sf"/>
</dbReference>
<evidence type="ECO:0000313" key="7">
    <source>
        <dbReference type="EMBL" id="KAF0723553.1"/>
    </source>
</evidence>
<dbReference type="InterPro" id="IPR001245">
    <property type="entry name" value="Ser-Thr/Tyr_kinase_cat_dom"/>
</dbReference>
<keyword evidence="3" id="KW-0479">Metal-binding</keyword>
<dbReference type="GO" id="GO:0004674">
    <property type="term" value="F:protein serine/threonine kinase activity"/>
    <property type="evidence" value="ECO:0007669"/>
    <property type="project" value="TreeGrafter"/>
</dbReference>
<proteinExistence type="predicted"/>
<accession>A0A6G0WBD0</accession>
<dbReference type="GO" id="GO:0005524">
    <property type="term" value="F:ATP binding"/>
    <property type="evidence" value="ECO:0007669"/>
    <property type="project" value="UniProtKB-KW"/>
</dbReference>
<dbReference type="PANTHER" id="PTHR44329:SF214">
    <property type="entry name" value="PROTEIN KINASE DOMAIN-CONTAINING PROTEIN"/>
    <property type="match status" value="1"/>
</dbReference>
<dbReference type="EMBL" id="VJMJ01000303">
    <property type="protein sequence ID" value="KAF0723553.1"/>
    <property type="molecule type" value="Genomic_DNA"/>
</dbReference>
<keyword evidence="8" id="KW-1185">Reference proteome</keyword>
<sequence length="467" mass="51804">MLVAWNGFGMRLAWRLVVPMDRFGGIEGPNSSTTTNSTRTTPSPFDEFTPSSSLYDYSSSSSSSSWFSAHKTIVIGAGVGVIIVLAIIIVICCKCRKKRTKEMTGSTTPQAPFVELQDDAPPPPMQNPPPQVKNPPPAPPKRQSSTIATTETTNSSFRQSHGSNTKSREESSFRGSVPSEALDMCGLDVHRIPSAEIKLVRSLAQGAYGEVWLADYFGRPVAAKRLLPGKNSIDEVQKFIWEIKLVSKIECPFIVEFVGVAWTRPVDMMLLTEFMERGDLRSVLQQNAIERTFTWQHKVVCALHIAEALVYLHTMDPKIIHRDLKSRNVLLNSAFEAKVTDFGIARETDDIQTMTAGIGTYRWMAPEVLQDGHYTDTADIFSFGVILAELDVEVLPYSDLRNDRGNPYTDAAIMGLVIAGQLKPSFSPECPRWFHDLGLQCLQIDPSARPSAMQVAYQIRSRLQAST</sequence>
<dbReference type="Gene3D" id="1.10.510.10">
    <property type="entry name" value="Transferase(Phosphotransferase) domain 1"/>
    <property type="match status" value="1"/>
</dbReference>
<dbReference type="AlphaFoldDB" id="A0A6G0WBD0"/>
<dbReference type="InterPro" id="IPR000719">
    <property type="entry name" value="Prot_kinase_dom"/>
</dbReference>
<feature type="compositionally biased region" description="Polar residues" evidence="4">
    <location>
        <begin position="142"/>
        <end position="165"/>
    </location>
</feature>
<dbReference type="SMART" id="SM00220">
    <property type="entry name" value="S_TKc"/>
    <property type="match status" value="1"/>
</dbReference>
<keyword evidence="3" id="KW-0460">Magnesium</keyword>
<dbReference type="PROSITE" id="PS00108">
    <property type="entry name" value="PROTEIN_KINASE_ST"/>
    <property type="match status" value="1"/>
</dbReference>
<evidence type="ECO:0000256" key="5">
    <source>
        <dbReference type="SAM" id="Phobius"/>
    </source>
</evidence>
<dbReference type="Gene3D" id="3.30.200.20">
    <property type="entry name" value="Phosphorylase Kinase, domain 1"/>
    <property type="match status" value="1"/>
</dbReference>
<comment type="caution">
    <text evidence="7">The sequence shown here is derived from an EMBL/GenBank/DDBJ whole genome shotgun (WGS) entry which is preliminary data.</text>
</comment>
<feature type="binding site" evidence="3">
    <location>
        <position position="341"/>
    </location>
    <ligand>
        <name>Mg(2+)</name>
        <dbReference type="ChEBI" id="CHEBI:18420"/>
    </ligand>
</feature>
<dbReference type="InterPro" id="IPR051681">
    <property type="entry name" value="Ser/Thr_Kinases-Pseudokinases"/>
</dbReference>
<dbReference type="VEuPathDB" id="FungiDB:AeMF1_007283"/>
<feature type="compositionally biased region" description="Pro residues" evidence="4">
    <location>
        <begin position="120"/>
        <end position="140"/>
    </location>
</feature>
<feature type="binding site" evidence="2">
    <location>
        <position position="327"/>
    </location>
    <ligand>
        <name>ATP</name>
        <dbReference type="ChEBI" id="CHEBI:30616"/>
    </ligand>
</feature>
<keyword evidence="5" id="KW-0812">Transmembrane</keyword>
<protein>
    <recommendedName>
        <fullName evidence="6">Protein kinase domain-containing protein</fullName>
    </recommendedName>
</protein>
<feature type="compositionally biased region" description="Low complexity" evidence="4">
    <location>
        <begin position="29"/>
        <end position="44"/>
    </location>
</feature>
<evidence type="ECO:0000259" key="6">
    <source>
        <dbReference type="PROSITE" id="PS50011"/>
    </source>
</evidence>
<dbReference type="Pfam" id="PF07714">
    <property type="entry name" value="PK_Tyr_Ser-Thr"/>
    <property type="match status" value="1"/>
</dbReference>
<feature type="domain" description="Protein kinase" evidence="6">
    <location>
        <begin position="197"/>
        <end position="463"/>
    </location>
</feature>
<dbReference type="GO" id="GO:0046872">
    <property type="term" value="F:metal ion binding"/>
    <property type="evidence" value="ECO:0007669"/>
    <property type="project" value="UniProtKB-KW"/>
</dbReference>
<keyword evidence="2" id="KW-0067">ATP-binding</keyword>
<feature type="region of interest" description="Disordered" evidence="4">
    <location>
        <begin position="101"/>
        <end position="175"/>
    </location>
</feature>
<dbReference type="SUPFAM" id="SSF56112">
    <property type="entry name" value="Protein kinase-like (PK-like)"/>
    <property type="match status" value="1"/>
</dbReference>
<keyword evidence="5" id="KW-0472">Membrane</keyword>
<feature type="transmembrane region" description="Helical" evidence="5">
    <location>
        <begin position="73"/>
        <end position="93"/>
    </location>
</feature>